<feature type="region of interest" description="Disordered" evidence="4">
    <location>
        <begin position="1"/>
        <end position="53"/>
    </location>
</feature>
<evidence type="ECO:0000256" key="3">
    <source>
        <dbReference type="ARBA" id="ARBA00023274"/>
    </source>
</evidence>
<proteinExistence type="inferred from homology"/>
<evidence type="ECO:0000256" key="2">
    <source>
        <dbReference type="ARBA" id="ARBA00022980"/>
    </source>
</evidence>
<dbReference type="InterPro" id="IPR023591">
    <property type="entry name" value="Ribosomal_uS2_flav_dom_sf"/>
</dbReference>
<dbReference type="InterPro" id="IPR001865">
    <property type="entry name" value="Ribosomal_uS2"/>
</dbReference>
<accession>A0A8J7YUW8</accession>
<comment type="similarity">
    <text evidence="1">Belongs to the universal ribosomal protein uS2 family.</text>
</comment>
<dbReference type="Proteomes" id="UP000768163">
    <property type="component" value="Unassembled WGS sequence"/>
</dbReference>
<sequence>MSDEQENLSAEEKAKTEILTSPEAKSKYINAEENNVGEVRDKGSEVNRSAKSSPGVQMVAEETVLKKHLTIEGLIVEPPDIYLENGIHIGLKFKTNDMRAYIYRIKSARTPRGWIKISVFDVAKIDKRIRQAAKFLSMYTPGDVVIISNGLYGRKPASAFARYCGFKFVDGRFDSGTFTNPNSKKYVEPKVIFVTAPAEDKQAIKEASKEHIPVIAFVNSNTRFKNIDFIIPGNNVGKYSVAMLYWLLTKEMSKIKGFEFNVPVPRATAVDAEGKEIPHEFVSTEEPANYLLEIREINKALKRKRRNKKGSIKIKRKIRFIR</sequence>
<evidence type="ECO:0000256" key="4">
    <source>
        <dbReference type="SAM" id="MobiDB-lite"/>
    </source>
</evidence>
<dbReference type="PRINTS" id="PR00395">
    <property type="entry name" value="RIBOSOMALS2"/>
</dbReference>
<dbReference type="AlphaFoldDB" id="A0A8J7YUW8"/>
<evidence type="ECO:0000313" key="6">
    <source>
        <dbReference type="EMBL" id="NCS91352.1"/>
    </source>
</evidence>
<dbReference type="GO" id="GO:0015935">
    <property type="term" value="C:small ribosomal subunit"/>
    <property type="evidence" value="ECO:0007669"/>
    <property type="project" value="InterPro"/>
</dbReference>
<protein>
    <submittedName>
        <fullName evidence="5">30S ribosomal protein S2</fullName>
    </submittedName>
</protein>
<evidence type="ECO:0000256" key="1">
    <source>
        <dbReference type="ARBA" id="ARBA00006242"/>
    </source>
</evidence>
<dbReference type="Pfam" id="PF00318">
    <property type="entry name" value="Ribosomal_S2"/>
    <property type="match status" value="1"/>
</dbReference>
<comment type="caution">
    <text evidence="5">The sequence shown here is derived from an EMBL/GenBank/DDBJ whole genome shotgun (WGS) entry which is preliminary data.</text>
</comment>
<dbReference type="CDD" id="cd01425">
    <property type="entry name" value="RPS2"/>
    <property type="match status" value="1"/>
</dbReference>
<evidence type="ECO:0000313" key="5">
    <source>
        <dbReference type="EMBL" id="NCN64460.1"/>
    </source>
</evidence>
<reference evidence="5" key="1">
    <citation type="submission" date="2019-11" db="EMBL/GenBank/DDBJ databases">
        <title>Lipid analysis of CO2-rich subsurface aquifers suggests an autotrophy-based deep biosphere with lysolipids enriched in CPR bacteria.</title>
        <authorList>
            <person name="Probst A.J."/>
            <person name="Elling F.J."/>
            <person name="Castelle C.J."/>
            <person name="Zhu Q."/>
            <person name="Elvert M."/>
            <person name="Birarda G."/>
            <person name="Holman H.-Y."/>
            <person name="Lane K.R."/>
            <person name="Ladd B."/>
            <person name="Ryan M.C."/>
            <person name="Woyke T."/>
            <person name="Hinrichs K.-U."/>
            <person name="Banfield J.F."/>
        </authorList>
    </citation>
    <scope>NUCLEOTIDE SEQUENCE</scope>
    <source>
        <strain evidence="5">CG_2015-01_33_1645</strain>
        <strain evidence="6">CG_2015-04_33_537</strain>
    </source>
</reference>
<dbReference type="GO" id="GO:0003735">
    <property type="term" value="F:structural constituent of ribosome"/>
    <property type="evidence" value="ECO:0007669"/>
    <property type="project" value="InterPro"/>
</dbReference>
<dbReference type="EMBL" id="JAACQH010000049">
    <property type="protein sequence ID" value="NCS91352.1"/>
    <property type="molecule type" value="Genomic_DNA"/>
</dbReference>
<gene>
    <name evidence="6" type="ORF">GW779_02880</name>
    <name evidence="5" type="ORF">GW910_00025</name>
</gene>
<organism evidence="5 7">
    <name type="scientific">Candidatus Altarchaeum hamiconexum</name>
    <dbReference type="NCBI Taxonomy" id="1803513"/>
    <lineage>
        <taxon>Archaea</taxon>
        <taxon>Candidatus Altarchaeota</taxon>
        <taxon>Candidatus Altiarchaeia</taxon>
        <taxon>Candidatus Altarchaeales</taxon>
        <taxon>Candidatus Altarchaeaceae</taxon>
        <taxon>Candidatus Altarchaeum</taxon>
    </lineage>
</organism>
<dbReference type="Gene3D" id="3.40.50.10490">
    <property type="entry name" value="Glucose-6-phosphate isomerase like protein, domain 1"/>
    <property type="match status" value="1"/>
</dbReference>
<dbReference type="EMBL" id="JAACVF010000001">
    <property type="protein sequence ID" value="NCN64460.1"/>
    <property type="molecule type" value="Genomic_DNA"/>
</dbReference>
<keyword evidence="2 5" id="KW-0689">Ribosomal protein</keyword>
<dbReference type="InterPro" id="IPR005707">
    <property type="entry name" value="Ribosomal_uS2_euk/arc"/>
</dbReference>
<dbReference type="Proteomes" id="UP000738826">
    <property type="component" value="Unassembled WGS sequence"/>
</dbReference>
<dbReference type="PANTHER" id="PTHR11489">
    <property type="entry name" value="40S RIBOSOMAL PROTEIN SA"/>
    <property type="match status" value="1"/>
</dbReference>
<evidence type="ECO:0000313" key="7">
    <source>
        <dbReference type="Proteomes" id="UP000768163"/>
    </source>
</evidence>
<keyword evidence="3" id="KW-0687">Ribonucleoprotein</keyword>
<name>A0A8J7YUW8_9ARCH</name>
<dbReference type="GO" id="GO:0006412">
    <property type="term" value="P:translation"/>
    <property type="evidence" value="ECO:0007669"/>
    <property type="project" value="InterPro"/>
</dbReference>
<dbReference type="SUPFAM" id="SSF52313">
    <property type="entry name" value="Ribosomal protein S2"/>
    <property type="match status" value="1"/>
</dbReference>